<dbReference type="OrthoDB" id="73875at2759"/>
<dbReference type="Pfam" id="PF00704">
    <property type="entry name" value="Glyco_hydro_18"/>
    <property type="match status" value="1"/>
</dbReference>
<dbReference type="SMART" id="SM00636">
    <property type="entry name" value="Glyco_18"/>
    <property type="match status" value="1"/>
</dbReference>
<dbReference type="SMR" id="A0A2I4H2J7"/>
<dbReference type="GO" id="GO:0008061">
    <property type="term" value="F:chitin binding"/>
    <property type="evidence" value="ECO:0007669"/>
    <property type="project" value="InterPro"/>
</dbReference>
<keyword evidence="1" id="KW-1185">Reference proteome</keyword>
<proteinExistence type="predicted"/>
<sequence>MPGVKAGYWIPAMAGNREFDGTINAGLFNHLYAGFALVNRDGFAGNIEQSVIVFPPGNVGKKFETFPNAVHDQNPNSKALLSIGGKGRSDDIAYVVSDRNRHIRFIDDSIKLARKFNYDGLDLCWLDPRAPNNINPDQLSTLLGRLLARWREALDEDAKETKPKLLLTAAVFHHRVIPGLADPNPIFSYPIQDLSDNLDWINVLAIDFYIPSNSPHHTGPVHAWRNPANLNLRCGSASIDNWINGIGTNTVKIETNKLVLGLPFYGYEWTLADNRQHDFFADANPANEGFSLEFRNIQAHYININAGRRVNDDAYGASYWRHETSWIGYDDVYSIATKVGEAFRGKHLGGYIAWHLTADDDQWTLSNAASKAWDDAINNP</sequence>
<dbReference type="SUPFAM" id="SSF51445">
    <property type="entry name" value="(Trans)glycosidases"/>
    <property type="match status" value="1"/>
</dbReference>
<dbReference type="GeneID" id="109012919"/>
<evidence type="ECO:0000313" key="2">
    <source>
        <dbReference type="RefSeq" id="XP_018850367.1"/>
    </source>
</evidence>
<dbReference type="GO" id="GO:0005576">
    <property type="term" value="C:extracellular region"/>
    <property type="evidence" value="ECO:0000318"/>
    <property type="project" value="GO_Central"/>
</dbReference>
<dbReference type="RefSeq" id="XP_018850367.1">
    <property type="nucleotide sequence ID" value="XM_018994822.2"/>
</dbReference>
<dbReference type="KEGG" id="jre:109012919"/>
<dbReference type="InterPro" id="IPR017853">
    <property type="entry name" value="GH"/>
</dbReference>
<evidence type="ECO:0000313" key="1">
    <source>
        <dbReference type="Proteomes" id="UP000235220"/>
    </source>
</evidence>
<protein>
    <submittedName>
        <fullName evidence="2">Class V chitinase-like</fullName>
    </submittedName>
</protein>
<reference evidence="2" key="1">
    <citation type="submission" date="2025-08" db="UniProtKB">
        <authorList>
            <consortium name="RefSeq"/>
        </authorList>
    </citation>
    <scope>IDENTIFICATION</scope>
    <source>
        <tissue evidence="2">Leaves</tissue>
    </source>
</reference>
<dbReference type="InterPro" id="IPR029070">
    <property type="entry name" value="Chitinase_insertion_sf"/>
</dbReference>
<dbReference type="STRING" id="51240.A0A2I4H2J7"/>
<dbReference type="Proteomes" id="UP000235220">
    <property type="component" value="Chromosome 6"/>
</dbReference>
<dbReference type="GO" id="GO:0004568">
    <property type="term" value="F:chitinase activity"/>
    <property type="evidence" value="ECO:0000318"/>
    <property type="project" value="GO_Central"/>
</dbReference>
<dbReference type="PANTHER" id="PTHR11177">
    <property type="entry name" value="CHITINASE"/>
    <property type="match status" value="1"/>
</dbReference>
<name>A0A2I4H2J7_JUGRE</name>
<dbReference type="AlphaFoldDB" id="A0A2I4H2J7"/>
<dbReference type="InterPro" id="IPR001223">
    <property type="entry name" value="Glyco_hydro18_cat"/>
</dbReference>
<dbReference type="Gene3D" id="3.10.50.10">
    <property type="match status" value="1"/>
</dbReference>
<dbReference type="GO" id="GO:0005975">
    <property type="term" value="P:carbohydrate metabolic process"/>
    <property type="evidence" value="ECO:0007669"/>
    <property type="project" value="InterPro"/>
</dbReference>
<dbReference type="InterPro" id="IPR011583">
    <property type="entry name" value="Chitinase_II/V-like_cat"/>
</dbReference>
<dbReference type="InterPro" id="IPR050314">
    <property type="entry name" value="Glycosyl_Hydrlase_18"/>
</dbReference>
<dbReference type="Gene3D" id="3.20.20.80">
    <property type="entry name" value="Glycosidases"/>
    <property type="match status" value="1"/>
</dbReference>
<dbReference type="PROSITE" id="PS51910">
    <property type="entry name" value="GH18_2"/>
    <property type="match status" value="1"/>
</dbReference>
<dbReference type="GO" id="GO:0006032">
    <property type="term" value="P:chitin catabolic process"/>
    <property type="evidence" value="ECO:0000318"/>
    <property type="project" value="GO_Central"/>
</dbReference>
<organism evidence="1 2">
    <name type="scientific">Juglans regia</name>
    <name type="common">English walnut</name>
    <dbReference type="NCBI Taxonomy" id="51240"/>
    <lineage>
        <taxon>Eukaryota</taxon>
        <taxon>Viridiplantae</taxon>
        <taxon>Streptophyta</taxon>
        <taxon>Embryophyta</taxon>
        <taxon>Tracheophyta</taxon>
        <taxon>Spermatophyta</taxon>
        <taxon>Magnoliopsida</taxon>
        <taxon>eudicotyledons</taxon>
        <taxon>Gunneridae</taxon>
        <taxon>Pentapetalae</taxon>
        <taxon>rosids</taxon>
        <taxon>fabids</taxon>
        <taxon>Fagales</taxon>
        <taxon>Juglandaceae</taxon>
        <taxon>Juglans</taxon>
    </lineage>
</organism>
<dbReference type="PANTHER" id="PTHR11177:SF383">
    <property type="entry name" value="GLYCOSYL HYDROLASE FAMILY PROTEIN WITH CHITINASE INSERTION DOMAIN-CONTAINING PROTEIN"/>
    <property type="match status" value="1"/>
</dbReference>
<gene>
    <name evidence="2" type="primary">LOC109012919</name>
</gene>
<accession>A0A2I4H2J7</accession>
<dbReference type="Gramene" id="Jr06_19740_p1">
    <property type="protein sequence ID" value="cds.Jr06_19740_p1"/>
    <property type="gene ID" value="Jr06_19740"/>
</dbReference>